<name>F0RU07_SPHGB</name>
<dbReference type="EMBL" id="CP002541">
    <property type="protein sequence ID" value="ADY13866.1"/>
    <property type="molecule type" value="Genomic_DNA"/>
</dbReference>
<dbReference type="AlphaFoldDB" id="F0RU07"/>
<dbReference type="OrthoDB" id="465705at2"/>
<organism evidence="1 2">
    <name type="scientific">Sphaerochaeta globosa (strain ATCC BAA-1886 / DSM 22777 / Buddy)</name>
    <name type="common">Spirochaeta sp. (strain Buddy)</name>
    <dbReference type="NCBI Taxonomy" id="158189"/>
    <lineage>
        <taxon>Bacteria</taxon>
        <taxon>Pseudomonadati</taxon>
        <taxon>Spirochaetota</taxon>
        <taxon>Spirochaetia</taxon>
        <taxon>Spirochaetales</taxon>
        <taxon>Sphaerochaetaceae</taxon>
        <taxon>Sphaerochaeta</taxon>
    </lineage>
</organism>
<evidence type="ECO:0000313" key="1">
    <source>
        <dbReference type="EMBL" id="ADY13866.1"/>
    </source>
</evidence>
<dbReference type="eggNOG" id="COG0500">
    <property type="taxonomic scope" value="Bacteria"/>
</dbReference>
<proteinExistence type="predicted"/>
<dbReference type="HOGENOM" id="CLU_986738_0_0_12"/>
<reference evidence="2" key="1">
    <citation type="submission" date="2011-02" db="EMBL/GenBank/DDBJ databases">
        <title>Complete sequence of Spirochaeta sp. Buddy.</title>
        <authorList>
            <person name="Lucas S."/>
            <person name="Copeland A."/>
            <person name="Lapidus A."/>
            <person name="Cheng J.-F."/>
            <person name="Goodwin L."/>
            <person name="Pitluck S."/>
            <person name="Zeytun A."/>
            <person name="Detter J.C."/>
            <person name="Han C."/>
            <person name="Tapia R."/>
            <person name="Land M."/>
            <person name="Hauser L."/>
            <person name="Kyrpides N."/>
            <person name="Ivanova N."/>
            <person name="Mikhailova N."/>
            <person name="Pagani I."/>
            <person name="Ritalahti K.M."/>
            <person name="Loeffler F.E."/>
            <person name="Woyke T."/>
        </authorList>
    </citation>
    <scope>NUCLEOTIDE SEQUENCE [LARGE SCALE GENOMIC DNA]</scope>
    <source>
        <strain evidence="2">ATCC BAA-1886 / DSM 22777 / Buddy</strain>
    </source>
</reference>
<accession>F0RU07</accession>
<evidence type="ECO:0000313" key="2">
    <source>
        <dbReference type="Proteomes" id="UP000008466"/>
    </source>
</evidence>
<dbReference type="Proteomes" id="UP000008466">
    <property type="component" value="Chromosome"/>
</dbReference>
<gene>
    <name evidence="1" type="ordered locus">SpiBuddy_2045</name>
</gene>
<dbReference type="STRING" id="158189.SpiBuddy_2045"/>
<protein>
    <submittedName>
        <fullName evidence="1">Uncharacterized protein</fullName>
    </submittedName>
</protein>
<keyword evidence="2" id="KW-1185">Reference proteome</keyword>
<dbReference type="KEGG" id="sbu:SpiBuddy_2045"/>
<sequence>MKSIITYLESEETRKSIMHAIQQNLYLYQGINTEEKIQSLTGSLYNYLVMECVQVNQYVSLSKDTIDSLNILYRELVLHLRGLALENRTLQDDLEIIVQRHRAKLISALKHNSYNKNQDQLFIPCAEYSGSFQFHLLHLGDCLLKQPILDVGCGKKHQLLSYLEEKGFEELYGLDQYHSDEHRIFCGNWFDYHFLQSTWGSVIAHMSFSNHYRRSLINQDSDTVLYTMKYLEILDSLIVGGLFIYSPAVRTIEETLDRQRYSITYFPNLDDRNLDSVCIQRLC</sequence>